<evidence type="ECO:0000313" key="1">
    <source>
        <dbReference type="EMBL" id="CAG8522580.1"/>
    </source>
</evidence>
<evidence type="ECO:0000313" key="2">
    <source>
        <dbReference type="Proteomes" id="UP000789702"/>
    </source>
</evidence>
<reference evidence="1" key="1">
    <citation type="submission" date="2021-06" db="EMBL/GenBank/DDBJ databases">
        <authorList>
            <person name="Kallberg Y."/>
            <person name="Tangrot J."/>
            <person name="Rosling A."/>
        </authorList>
    </citation>
    <scope>NUCLEOTIDE SEQUENCE</scope>
    <source>
        <strain evidence="1">IL203A</strain>
    </source>
</reference>
<organism evidence="1 2">
    <name type="scientific">Dentiscutata heterogama</name>
    <dbReference type="NCBI Taxonomy" id="1316150"/>
    <lineage>
        <taxon>Eukaryota</taxon>
        <taxon>Fungi</taxon>
        <taxon>Fungi incertae sedis</taxon>
        <taxon>Mucoromycota</taxon>
        <taxon>Glomeromycotina</taxon>
        <taxon>Glomeromycetes</taxon>
        <taxon>Diversisporales</taxon>
        <taxon>Gigasporaceae</taxon>
        <taxon>Dentiscutata</taxon>
    </lineage>
</organism>
<proteinExistence type="predicted"/>
<comment type="caution">
    <text evidence="1">The sequence shown here is derived from an EMBL/GenBank/DDBJ whole genome shotgun (WGS) entry which is preliminary data.</text>
</comment>
<protein>
    <submittedName>
        <fullName evidence="1">4536_t:CDS:1</fullName>
    </submittedName>
</protein>
<sequence>MEKLQNSDTKIIVGDGKNIYAYSQILMQKSQYFNNALSESWRVKEFINTFSLADEMFNDYTFALAHAKQSAAAAQKARISSQIIHKSPRTYLTANSCRPGSCLTLVFIASLSLRLSPPPQSTFTNVSNTDYEDEFFKGGR</sequence>
<dbReference type="Proteomes" id="UP000789702">
    <property type="component" value="Unassembled WGS sequence"/>
</dbReference>
<keyword evidence="2" id="KW-1185">Reference proteome</keyword>
<dbReference type="EMBL" id="CAJVPU010003751">
    <property type="protein sequence ID" value="CAG8522580.1"/>
    <property type="molecule type" value="Genomic_DNA"/>
</dbReference>
<gene>
    <name evidence="1" type="ORF">DHETER_LOCUS3989</name>
</gene>
<accession>A0ACA9LH16</accession>
<name>A0ACA9LH16_9GLOM</name>